<dbReference type="Gene3D" id="3.30.70.2890">
    <property type="entry name" value="XS domain"/>
    <property type="match status" value="1"/>
</dbReference>
<reference evidence="8" key="1">
    <citation type="submission" date="2023-05" db="EMBL/GenBank/DDBJ databases">
        <title>Nepenthes gracilis genome sequencing.</title>
        <authorList>
            <person name="Fukushima K."/>
        </authorList>
    </citation>
    <scope>NUCLEOTIDE SEQUENCE</scope>
    <source>
        <strain evidence="8">SING2019-196</strain>
    </source>
</reference>
<dbReference type="InterPro" id="IPR005381">
    <property type="entry name" value="Znf-XS_domain"/>
</dbReference>
<evidence type="ECO:0000259" key="6">
    <source>
        <dbReference type="Pfam" id="PF03469"/>
    </source>
</evidence>
<feature type="domain" description="Zinc finger-XS" evidence="7">
    <location>
        <begin position="48"/>
        <end position="91"/>
    </location>
</feature>
<dbReference type="InterPro" id="IPR005379">
    <property type="entry name" value="FDM1-5/IDN2_XH"/>
</dbReference>
<dbReference type="InterPro" id="IPR005380">
    <property type="entry name" value="XS_domain"/>
</dbReference>
<evidence type="ECO:0000256" key="4">
    <source>
        <dbReference type="SAM" id="MobiDB-lite"/>
    </source>
</evidence>
<evidence type="ECO:0000313" key="8">
    <source>
        <dbReference type="EMBL" id="GMH04268.1"/>
    </source>
</evidence>
<evidence type="ECO:0000256" key="1">
    <source>
        <dbReference type="ARBA" id="ARBA00023054"/>
    </source>
</evidence>
<dbReference type="InterPro" id="IPR038588">
    <property type="entry name" value="XS_domain_sf"/>
</dbReference>
<dbReference type="InterPro" id="IPR045177">
    <property type="entry name" value="FDM1-5/IDN2"/>
</dbReference>
<organism evidence="8 9">
    <name type="scientific">Nepenthes gracilis</name>
    <name type="common">Slender pitcher plant</name>
    <dbReference type="NCBI Taxonomy" id="150966"/>
    <lineage>
        <taxon>Eukaryota</taxon>
        <taxon>Viridiplantae</taxon>
        <taxon>Streptophyta</taxon>
        <taxon>Embryophyta</taxon>
        <taxon>Tracheophyta</taxon>
        <taxon>Spermatophyta</taxon>
        <taxon>Magnoliopsida</taxon>
        <taxon>eudicotyledons</taxon>
        <taxon>Gunneridae</taxon>
        <taxon>Pentapetalae</taxon>
        <taxon>Caryophyllales</taxon>
        <taxon>Nepenthaceae</taxon>
        <taxon>Nepenthes</taxon>
    </lineage>
</organism>
<evidence type="ECO:0000259" key="7">
    <source>
        <dbReference type="Pfam" id="PF03470"/>
    </source>
</evidence>
<feature type="domain" description="Factor of DNA methylation 1-5/IDN2" evidence="6">
    <location>
        <begin position="503"/>
        <end position="590"/>
    </location>
</feature>
<keyword evidence="1 3" id="KW-0175">Coiled coil</keyword>
<dbReference type="Proteomes" id="UP001279734">
    <property type="component" value="Unassembled WGS sequence"/>
</dbReference>
<dbReference type="Pfam" id="PF03468">
    <property type="entry name" value="XS"/>
    <property type="match status" value="1"/>
</dbReference>
<dbReference type="CDD" id="cd12266">
    <property type="entry name" value="RRM_like_XS"/>
    <property type="match status" value="1"/>
</dbReference>
<feature type="region of interest" description="Disordered" evidence="4">
    <location>
        <begin position="1"/>
        <end position="22"/>
    </location>
</feature>
<dbReference type="PANTHER" id="PTHR21596:SF65">
    <property type="entry name" value="PROTEIN INVOLVED IN DE NOVO 2-RELATED"/>
    <property type="match status" value="1"/>
</dbReference>
<evidence type="ECO:0000256" key="3">
    <source>
        <dbReference type="SAM" id="Coils"/>
    </source>
</evidence>
<dbReference type="Pfam" id="PF03470">
    <property type="entry name" value="zf-XS"/>
    <property type="match status" value="1"/>
</dbReference>
<evidence type="ECO:0000256" key="2">
    <source>
        <dbReference type="ARBA" id="ARBA00023158"/>
    </source>
</evidence>
<keyword evidence="2" id="KW-0943">RNA-mediated gene silencing</keyword>
<gene>
    <name evidence="8" type="ORF">Nepgr_006107</name>
</gene>
<feature type="domain" description="XS" evidence="5">
    <location>
        <begin position="115"/>
        <end position="226"/>
    </location>
</feature>
<accession>A0AAD3S4I0</accession>
<feature type="compositionally biased region" description="Acidic residues" evidence="4">
    <location>
        <begin position="9"/>
        <end position="22"/>
    </location>
</feature>
<dbReference type="AlphaFoldDB" id="A0AAD3S4I0"/>
<evidence type="ECO:0000259" key="5">
    <source>
        <dbReference type="Pfam" id="PF03468"/>
    </source>
</evidence>
<feature type="coiled-coil region" evidence="3">
    <location>
        <begin position="258"/>
        <end position="497"/>
    </location>
</feature>
<dbReference type="GO" id="GO:0080188">
    <property type="term" value="P:gene silencing by siRNA-directed DNA methylation"/>
    <property type="evidence" value="ECO:0007669"/>
    <property type="project" value="InterPro"/>
</dbReference>
<protein>
    <recommendedName>
        <fullName evidence="10">Protein INVOLVED IN DE NOVO 2-like</fullName>
    </recommendedName>
</protein>
<evidence type="ECO:0008006" key="10">
    <source>
        <dbReference type="Google" id="ProtNLM"/>
    </source>
</evidence>
<comment type="caution">
    <text evidence="8">The sequence shown here is derived from an EMBL/GenBank/DDBJ whole genome shotgun (WGS) entry which is preliminary data.</text>
</comment>
<name>A0AAD3S4I0_NEPGR</name>
<proteinExistence type="predicted"/>
<keyword evidence="9" id="KW-1185">Reference proteome</keyword>
<dbReference type="EMBL" id="BSYO01000005">
    <property type="protein sequence ID" value="GMH04268.1"/>
    <property type="molecule type" value="Genomic_DNA"/>
</dbReference>
<dbReference type="Pfam" id="PF03469">
    <property type="entry name" value="XH"/>
    <property type="match status" value="1"/>
</dbReference>
<dbReference type="PANTHER" id="PTHR21596">
    <property type="entry name" value="RIBONUCLEASE P SUBUNIT P38"/>
    <property type="match status" value="1"/>
</dbReference>
<sequence>MGGDSMDYSSEEETDISESEIEEYESKVYEELKKGNRKLKVSDDKYTCPYCPKNRKRDYLYKDLLQHASGIGTGNSKKRSAREKANHLGLAKYLENEELVLETPVQQVSSLANRDEMLVWPWTGIFVNVPTVLKDGRYAGESGSRLRDELRSRGFNPKRVHPLWSFKGHSGTAIVEFNKDWLGLNNALSFEKAYDLDNHGKKDWLANNSEKCGLYAWVARADDYNSPGIIGEHLRKIADLRTISDMIDEEARKTSKLVSSLTNVLEDKNKSLKEIENRFSETTLSLNQLMGERDKLHQAYTDEIKKIQLSARDHFQKIFNDHEKLKLQLESEKRELEMRGQELEKREAQNESERRKLEEDIEKNVLKNSSLHHAAMVQQRADENVLKLAEEQKRQKEELHNKIMKLQNQLEAKQALELEIEQLRGALNVMKHVGDEGDMEVMEKVEKMLRDLREKEGELEEVETLNQTLIVKERRSNEELQEARGELISGLKEMSNRANICVRRMGELDNTPFLKACKRKHSDELAEEKAVELCCLWEGYLKDPGWHPFKVIKLEEEAEHQEVIDDEDEKLKSLKKEWGDEVAKAVRTAKEGHTARRSHIHIEQMEDIQTEKGHGLSIPWSRESAHSSCQRYVERWELAAIII</sequence>
<evidence type="ECO:0000313" key="9">
    <source>
        <dbReference type="Proteomes" id="UP001279734"/>
    </source>
</evidence>